<feature type="domain" description="DNA topoisomerase I catalytic core eukaryotic-type" evidence="8">
    <location>
        <begin position="103"/>
        <end position="304"/>
    </location>
</feature>
<dbReference type="Gene3D" id="3.30.66.10">
    <property type="entry name" value="DNA topoisomerase I domain"/>
    <property type="match status" value="1"/>
</dbReference>
<dbReference type="InterPro" id="IPR049331">
    <property type="entry name" value="Top1B_N_bact"/>
</dbReference>
<keyword evidence="6" id="KW-0413">Isomerase</keyword>
<feature type="compositionally biased region" description="Low complexity" evidence="7">
    <location>
        <begin position="1"/>
        <end position="14"/>
    </location>
</feature>
<comment type="catalytic activity">
    <reaction evidence="1">
        <text>ATP-independent breakage of single-stranded DNA, followed by passage and rejoining.</text>
        <dbReference type="EC" id="5.6.2.1"/>
    </reaction>
</comment>
<name>A0ABT8SMB4_9CAUL</name>
<evidence type="ECO:0000313" key="11">
    <source>
        <dbReference type="Proteomes" id="UP001169063"/>
    </source>
</evidence>
<evidence type="ECO:0000256" key="2">
    <source>
        <dbReference type="ARBA" id="ARBA00006645"/>
    </source>
</evidence>
<dbReference type="EMBL" id="JAUKTR010000001">
    <property type="protein sequence ID" value="MDO1558412.1"/>
    <property type="molecule type" value="Genomic_DNA"/>
</dbReference>
<dbReference type="InterPro" id="IPR035447">
    <property type="entry name" value="DNA_topo_I_N_sf"/>
</dbReference>
<dbReference type="InterPro" id="IPR013500">
    <property type="entry name" value="TopoI_cat_euk"/>
</dbReference>
<comment type="caution">
    <text evidence="10">The sequence shown here is derived from an EMBL/GenBank/DDBJ whole genome shotgun (WGS) entry which is preliminary data.</text>
</comment>
<dbReference type="Proteomes" id="UP001169063">
    <property type="component" value="Unassembled WGS sequence"/>
</dbReference>
<organism evidence="10 11">
    <name type="scientific">Peiella sedimenti</name>
    <dbReference type="NCBI Taxonomy" id="3061083"/>
    <lineage>
        <taxon>Bacteria</taxon>
        <taxon>Pseudomonadati</taxon>
        <taxon>Pseudomonadota</taxon>
        <taxon>Alphaproteobacteria</taxon>
        <taxon>Caulobacterales</taxon>
        <taxon>Caulobacteraceae</taxon>
        <taxon>Peiella</taxon>
    </lineage>
</organism>
<dbReference type="InterPro" id="IPR001631">
    <property type="entry name" value="TopoI"/>
</dbReference>
<feature type="region of interest" description="Disordered" evidence="7">
    <location>
        <begin position="1"/>
        <end position="20"/>
    </location>
</feature>
<evidence type="ECO:0000256" key="7">
    <source>
        <dbReference type="SAM" id="MobiDB-lite"/>
    </source>
</evidence>
<keyword evidence="4" id="KW-0799">Topoisomerase</keyword>
<evidence type="ECO:0000259" key="9">
    <source>
        <dbReference type="Pfam" id="PF21338"/>
    </source>
</evidence>
<proteinExistence type="inferred from homology"/>
<protein>
    <recommendedName>
        <fullName evidence="3">DNA topoisomerase</fullName>
        <ecNumber evidence="3">5.6.2.1</ecNumber>
    </recommendedName>
</protein>
<dbReference type="PRINTS" id="PR00416">
    <property type="entry name" value="EUTPISMRASEI"/>
</dbReference>
<dbReference type="PROSITE" id="PS52038">
    <property type="entry name" value="TOPO_IB_2"/>
    <property type="match status" value="1"/>
</dbReference>
<evidence type="ECO:0000256" key="6">
    <source>
        <dbReference type="ARBA" id="ARBA00023235"/>
    </source>
</evidence>
<dbReference type="Pfam" id="PF01028">
    <property type="entry name" value="Topoisom_I"/>
    <property type="match status" value="1"/>
</dbReference>
<dbReference type="EC" id="5.6.2.1" evidence="3"/>
<dbReference type="RefSeq" id="WP_302108825.1">
    <property type="nucleotide sequence ID" value="NZ_JAUKTR010000001.1"/>
</dbReference>
<keyword evidence="5" id="KW-0238">DNA-binding</keyword>
<dbReference type="SUPFAM" id="SSF55869">
    <property type="entry name" value="DNA topoisomerase I domain"/>
    <property type="match status" value="1"/>
</dbReference>
<gene>
    <name evidence="10" type="ORF">Q0812_03100</name>
</gene>
<reference evidence="10" key="1">
    <citation type="submission" date="2023-07" db="EMBL/GenBank/DDBJ databases">
        <title>Brevundimonas soil sp. nov., isolated from the soil of chemical plant.</title>
        <authorList>
            <person name="Wu N."/>
        </authorList>
    </citation>
    <scope>NUCLEOTIDE SEQUENCE</scope>
    <source>
        <strain evidence="10">XZ-24</strain>
    </source>
</reference>
<dbReference type="Pfam" id="PF21338">
    <property type="entry name" value="Top1B_N_bact"/>
    <property type="match status" value="1"/>
</dbReference>
<dbReference type="InterPro" id="IPR011010">
    <property type="entry name" value="DNA_brk_join_enz"/>
</dbReference>
<sequence>MADGAAPLAQTQAPLPAPPGLTWCTDEGSGIRRRRAGKGFAYIDANGARVTDEKTLARIRSLAIPPAWTDVWICPRANGHIQATGRDQKGRKQYRYHDAWSSHRAEDKFSRMADFARALPRLRRQVETDLARRGVTRDKVLATTVRLLEITLIRVGNKAYARQNRSYGLTTLHKRHIEVDGAALRFHFRGKSGKAHEISVRDRRLARLLRALQELPGQQVFKYRDEEGVLVPVTSDDVNAYIRKAMGEEFSAKDFRTWAGTVSAARALREMEAPTSPTDAKRKVTVCVKAVSGLLGNTPTVCRSSYVHPRVFELFESGELPNSLPGPDAKAFERALIKVLSPPAAQA</sequence>
<dbReference type="Gene3D" id="1.10.132.120">
    <property type="match status" value="1"/>
</dbReference>
<dbReference type="Gene3D" id="3.90.15.10">
    <property type="entry name" value="Topoisomerase I, Chain A, domain 3"/>
    <property type="match status" value="1"/>
</dbReference>
<evidence type="ECO:0000256" key="1">
    <source>
        <dbReference type="ARBA" id="ARBA00000213"/>
    </source>
</evidence>
<accession>A0ABT8SMB4</accession>
<evidence type="ECO:0000256" key="5">
    <source>
        <dbReference type="ARBA" id="ARBA00023125"/>
    </source>
</evidence>
<dbReference type="InterPro" id="IPR014711">
    <property type="entry name" value="TopoI_cat_a-hlx-sub_euk"/>
</dbReference>
<evidence type="ECO:0000259" key="8">
    <source>
        <dbReference type="Pfam" id="PF01028"/>
    </source>
</evidence>
<feature type="domain" description="DNA topoisomerase IB N-terminal" evidence="9">
    <location>
        <begin position="39"/>
        <end position="87"/>
    </location>
</feature>
<dbReference type="SUPFAM" id="SSF56349">
    <property type="entry name" value="DNA breaking-rejoining enzymes"/>
    <property type="match status" value="1"/>
</dbReference>
<comment type="similarity">
    <text evidence="2">Belongs to the type IB topoisomerase family.</text>
</comment>
<evidence type="ECO:0000256" key="4">
    <source>
        <dbReference type="ARBA" id="ARBA00023029"/>
    </source>
</evidence>
<evidence type="ECO:0000313" key="10">
    <source>
        <dbReference type="EMBL" id="MDO1558412.1"/>
    </source>
</evidence>
<evidence type="ECO:0000256" key="3">
    <source>
        <dbReference type="ARBA" id="ARBA00012891"/>
    </source>
</evidence>
<keyword evidence="11" id="KW-1185">Reference proteome</keyword>